<protein>
    <recommendedName>
        <fullName evidence="7">Yip1 domain-containing protein</fullName>
    </recommendedName>
</protein>
<evidence type="ECO:0000313" key="9">
    <source>
        <dbReference type="Proteomes" id="UP000238701"/>
    </source>
</evidence>
<comment type="subcellular location">
    <subcellularLocation>
        <location evidence="1">Membrane</location>
        <topology evidence="1">Multi-pass membrane protein</topology>
    </subcellularLocation>
</comment>
<evidence type="ECO:0000256" key="1">
    <source>
        <dbReference type="ARBA" id="ARBA00004141"/>
    </source>
</evidence>
<name>A0A2U3LAK7_9BACT</name>
<keyword evidence="2 6" id="KW-0812">Transmembrane</keyword>
<evidence type="ECO:0000256" key="6">
    <source>
        <dbReference type="SAM" id="Phobius"/>
    </source>
</evidence>
<reference evidence="9" key="1">
    <citation type="submission" date="2018-02" db="EMBL/GenBank/DDBJ databases">
        <authorList>
            <person name="Hausmann B."/>
        </authorList>
    </citation>
    <scope>NUCLEOTIDE SEQUENCE [LARGE SCALE GENOMIC DNA]</scope>
    <source>
        <strain evidence="9">Peat soil MAG SbA1</strain>
    </source>
</reference>
<evidence type="ECO:0000259" key="7">
    <source>
        <dbReference type="Pfam" id="PF04893"/>
    </source>
</evidence>
<feature type="transmembrane region" description="Helical" evidence="6">
    <location>
        <begin position="206"/>
        <end position="224"/>
    </location>
</feature>
<evidence type="ECO:0000313" key="8">
    <source>
        <dbReference type="EMBL" id="SPF48931.1"/>
    </source>
</evidence>
<organism evidence="8 9">
    <name type="scientific">Candidatus Sulfotelmatobacter kueseliae</name>
    <dbReference type="NCBI Taxonomy" id="2042962"/>
    <lineage>
        <taxon>Bacteria</taxon>
        <taxon>Pseudomonadati</taxon>
        <taxon>Acidobacteriota</taxon>
        <taxon>Terriglobia</taxon>
        <taxon>Terriglobales</taxon>
        <taxon>Candidatus Korobacteraceae</taxon>
        <taxon>Candidatus Sulfotelmatobacter</taxon>
    </lineage>
</organism>
<feature type="domain" description="Yip1" evidence="7">
    <location>
        <begin position="28"/>
        <end position="243"/>
    </location>
</feature>
<evidence type="ECO:0000256" key="3">
    <source>
        <dbReference type="ARBA" id="ARBA00022989"/>
    </source>
</evidence>
<proteinExistence type="predicted"/>
<sequence length="253" mass="27387">MAAAPVPPASPAPTPEPAPLSQGARIIDTFIAPSKTFTDLRRSASWWAPWLLLSIVSVAFIYVIGKQIGFEQITRNQIAHSSRADQFDKLPADQQARQIQLSVKIIKVFAYGNPLMLLFYILLMTVVLWVTIKVGAGGDTPFKTAYAIMMYASLPGIIGGILGIISLYAGVNPEGFDINNPVATNLAYYLDPETTGKFVRGMASSLDVFSIWTIVLIGIGFASTSKVKRSTAIIIVAVWYLVYKLATSALASL</sequence>
<dbReference type="InterPro" id="IPR006977">
    <property type="entry name" value="Yip1_dom"/>
</dbReference>
<feature type="transmembrane region" description="Helical" evidence="6">
    <location>
        <begin position="230"/>
        <end position="251"/>
    </location>
</feature>
<feature type="region of interest" description="Disordered" evidence="5">
    <location>
        <begin position="1"/>
        <end position="21"/>
    </location>
</feature>
<evidence type="ECO:0000256" key="4">
    <source>
        <dbReference type="ARBA" id="ARBA00023136"/>
    </source>
</evidence>
<gene>
    <name evidence="8" type="ORF">SBA1_90067</name>
</gene>
<keyword evidence="4 6" id="KW-0472">Membrane</keyword>
<feature type="transmembrane region" description="Helical" evidence="6">
    <location>
        <begin position="47"/>
        <end position="65"/>
    </location>
</feature>
<dbReference type="EMBL" id="OMOD01000188">
    <property type="protein sequence ID" value="SPF48931.1"/>
    <property type="molecule type" value="Genomic_DNA"/>
</dbReference>
<dbReference type="Pfam" id="PF04893">
    <property type="entry name" value="Yip1"/>
    <property type="match status" value="1"/>
</dbReference>
<evidence type="ECO:0000256" key="2">
    <source>
        <dbReference type="ARBA" id="ARBA00022692"/>
    </source>
</evidence>
<feature type="transmembrane region" description="Helical" evidence="6">
    <location>
        <begin position="144"/>
        <end position="169"/>
    </location>
</feature>
<feature type="compositionally biased region" description="Pro residues" evidence="5">
    <location>
        <begin position="1"/>
        <end position="18"/>
    </location>
</feature>
<dbReference type="AlphaFoldDB" id="A0A2U3LAK7"/>
<dbReference type="OrthoDB" id="114902at2"/>
<dbReference type="Proteomes" id="UP000238701">
    <property type="component" value="Unassembled WGS sequence"/>
</dbReference>
<dbReference type="GO" id="GO:0016020">
    <property type="term" value="C:membrane"/>
    <property type="evidence" value="ECO:0007669"/>
    <property type="project" value="UniProtKB-SubCell"/>
</dbReference>
<feature type="transmembrane region" description="Helical" evidence="6">
    <location>
        <begin position="108"/>
        <end position="132"/>
    </location>
</feature>
<accession>A0A2U3LAK7</accession>
<evidence type="ECO:0000256" key="5">
    <source>
        <dbReference type="SAM" id="MobiDB-lite"/>
    </source>
</evidence>
<keyword evidence="3 6" id="KW-1133">Transmembrane helix</keyword>